<dbReference type="InterPro" id="IPR004147">
    <property type="entry name" value="ABC1_dom"/>
</dbReference>
<evidence type="ECO:0000313" key="7">
    <source>
        <dbReference type="Proteomes" id="UP000070544"/>
    </source>
</evidence>
<dbReference type="InterPro" id="IPR051409">
    <property type="entry name" value="Atypical_kinase_ADCK"/>
</dbReference>
<evidence type="ECO:0000256" key="1">
    <source>
        <dbReference type="ARBA" id="ARBA00009670"/>
    </source>
</evidence>
<dbReference type="Proteomes" id="UP000070544">
    <property type="component" value="Unassembled WGS sequence"/>
</dbReference>
<dbReference type="GO" id="GO:0008289">
    <property type="term" value="F:lipid binding"/>
    <property type="evidence" value="ECO:0007669"/>
    <property type="project" value="EnsemblFungi"/>
</dbReference>
<dbReference type="CDD" id="cd13970">
    <property type="entry name" value="ABC1_ADCK3"/>
    <property type="match status" value="1"/>
</dbReference>
<dbReference type="GO" id="GO:0005759">
    <property type="term" value="C:mitochondrial matrix"/>
    <property type="evidence" value="ECO:0007669"/>
    <property type="project" value="EnsemblFungi"/>
</dbReference>
<dbReference type="Gene3D" id="1.10.510.10">
    <property type="entry name" value="Transferase(Phosphotransferase) domain 1"/>
    <property type="match status" value="1"/>
</dbReference>
<dbReference type="EMBL" id="KQ965857">
    <property type="protein sequence ID" value="KXS09606.1"/>
    <property type="molecule type" value="Genomic_DNA"/>
</dbReference>
<dbReference type="PANTHER" id="PTHR43851">
    <property type="match status" value="1"/>
</dbReference>
<evidence type="ECO:0000256" key="3">
    <source>
        <dbReference type="ARBA" id="ARBA00022741"/>
    </source>
</evidence>
<dbReference type="GO" id="GO:0004672">
    <property type="term" value="F:protein kinase activity"/>
    <property type="evidence" value="ECO:0007669"/>
    <property type="project" value="EnsemblFungi"/>
</dbReference>
<dbReference type="Pfam" id="PF03109">
    <property type="entry name" value="ABC1"/>
    <property type="match status" value="1"/>
</dbReference>
<feature type="domain" description="ABC1 atypical kinase-like" evidence="5">
    <location>
        <begin position="92"/>
        <end position="333"/>
    </location>
</feature>
<name>A0A138ZYM2_GONPJ</name>
<organism evidence="6 7">
    <name type="scientific">Gonapodya prolifera (strain JEL478)</name>
    <name type="common">Monoblepharis prolifera</name>
    <dbReference type="NCBI Taxonomy" id="1344416"/>
    <lineage>
        <taxon>Eukaryota</taxon>
        <taxon>Fungi</taxon>
        <taxon>Fungi incertae sedis</taxon>
        <taxon>Chytridiomycota</taxon>
        <taxon>Chytridiomycota incertae sedis</taxon>
        <taxon>Monoblepharidomycetes</taxon>
        <taxon>Monoblepharidales</taxon>
        <taxon>Gonapodyaceae</taxon>
        <taxon>Gonapodya</taxon>
    </lineage>
</organism>
<gene>
    <name evidence="6" type="ORF">M427DRAFT_105111</name>
</gene>
<dbReference type="GO" id="GO:0006744">
    <property type="term" value="P:ubiquinone biosynthetic process"/>
    <property type="evidence" value="ECO:0007669"/>
    <property type="project" value="EnsemblFungi"/>
</dbReference>
<proteinExistence type="inferred from homology"/>
<evidence type="ECO:0000313" key="6">
    <source>
        <dbReference type="EMBL" id="KXS09606.1"/>
    </source>
</evidence>
<reference evidence="6 7" key="1">
    <citation type="journal article" date="2015" name="Genome Biol. Evol.">
        <title>Phylogenomic analyses indicate that early fungi evolved digesting cell walls of algal ancestors of land plants.</title>
        <authorList>
            <person name="Chang Y."/>
            <person name="Wang S."/>
            <person name="Sekimoto S."/>
            <person name="Aerts A.L."/>
            <person name="Choi C."/>
            <person name="Clum A."/>
            <person name="LaButti K.M."/>
            <person name="Lindquist E.A."/>
            <person name="Yee Ngan C."/>
            <person name="Ohm R.A."/>
            <person name="Salamov A.A."/>
            <person name="Grigoriev I.V."/>
            <person name="Spatafora J.W."/>
            <person name="Berbee M.L."/>
        </authorList>
    </citation>
    <scope>NUCLEOTIDE SEQUENCE [LARGE SCALE GENOMIC DNA]</scope>
    <source>
        <strain evidence="6 7">JEL478</strain>
    </source>
</reference>
<sequence length="440" mass="49432">MTSARVPASRLSRLWHYGNLFAGVAVGTATEAVRRSIGVGSNAPNALMSPQNVERIVKRLSRMRGAALKLGQMFSIQDNVMLPPEIEAILLRVQNAANFMPESQLQQVLRAELGEDWPTLFSSFDTIPFAAASMGQVHSAVLPSGQRVAVKVQYPGVAESIDSDLDSLKSLLLLGNLLPRGLYLDKSIAVARRELSWEVDYTREADNMEAFAELLGQRDPHFAVPRVFRNLSTKKVLVSEFVPGVPVHKMAEADQRTRDLIGERMLELCLHELFSYRFMQTDPNWTNFLYDEVSEKIYLVDFGSARTFSTVFTDAYLEVLHAAATGDRKGVVEWSTKLGFLTGMETEVMVNAHTDTVLHLGRPFSHLSPRMYDFGDQDVTAEVKGLIPTMMRYRLTPPPEETYSLHRKLSGAFLLCAKLRSRVACRDMFEDVYRRYKSAN</sequence>
<dbReference type="STRING" id="1344416.A0A138ZYM2"/>
<dbReference type="OrthoDB" id="201153at2759"/>
<dbReference type="SUPFAM" id="SSF56112">
    <property type="entry name" value="Protein kinase-like (PK-like)"/>
    <property type="match status" value="1"/>
</dbReference>
<keyword evidence="4" id="KW-0067">ATP-binding</keyword>
<dbReference type="OMA" id="PEYYVPR"/>
<dbReference type="InterPro" id="IPR034646">
    <property type="entry name" value="ADCK3_dom"/>
</dbReference>
<dbReference type="GO" id="GO:0005524">
    <property type="term" value="F:ATP binding"/>
    <property type="evidence" value="ECO:0007669"/>
    <property type="project" value="UniProtKB-KW"/>
</dbReference>
<evidence type="ECO:0000259" key="5">
    <source>
        <dbReference type="Pfam" id="PF03109"/>
    </source>
</evidence>
<accession>A0A138ZYM2</accession>
<protein>
    <submittedName>
        <fullName evidence="6">ABC1-domain-containing protein</fullName>
    </submittedName>
</protein>
<evidence type="ECO:0000256" key="2">
    <source>
        <dbReference type="ARBA" id="ARBA00022679"/>
    </source>
</evidence>
<keyword evidence="3" id="KW-0547">Nucleotide-binding</keyword>
<dbReference type="PANTHER" id="PTHR43851:SF3">
    <property type="entry name" value="COENZYME Q8"/>
    <property type="match status" value="1"/>
</dbReference>
<evidence type="ECO:0000256" key="4">
    <source>
        <dbReference type="ARBA" id="ARBA00022840"/>
    </source>
</evidence>
<comment type="similarity">
    <text evidence="1">Belongs to the protein kinase superfamily. ADCK protein kinase family.</text>
</comment>
<keyword evidence="7" id="KW-1185">Reference proteome</keyword>
<dbReference type="GO" id="GO:0016887">
    <property type="term" value="F:ATP hydrolysis activity"/>
    <property type="evidence" value="ECO:0007669"/>
    <property type="project" value="EnsemblFungi"/>
</dbReference>
<keyword evidence="2" id="KW-0808">Transferase</keyword>
<dbReference type="AlphaFoldDB" id="A0A138ZYM2"/>
<dbReference type="InterPro" id="IPR011009">
    <property type="entry name" value="Kinase-like_dom_sf"/>
</dbReference>